<dbReference type="AlphaFoldDB" id="A0A2Z6Q6F9"/>
<keyword evidence="4" id="KW-1185">Reference proteome</keyword>
<accession>A0A2Z6Q6F9</accession>
<dbReference type="GO" id="GO:0004523">
    <property type="term" value="F:RNA-DNA hybrid ribonuclease activity"/>
    <property type="evidence" value="ECO:0007669"/>
    <property type="project" value="InterPro"/>
</dbReference>
<evidence type="ECO:0000259" key="2">
    <source>
        <dbReference type="PROSITE" id="PS50879"/>
    </source>
</evidence>
<dbReference type="GO" id="GO:0003676">
    <property type="term" value="F:nucleic acid binding"/>
    <property type="evidence" value="ECO:0007669"/>
    <property type="project" value="InterPro"/>
</dbReference>
<protein>
    <submittedName>
        <fullName evidence="3">Uncharacterized protein</fullName>
    </submittedName>
</protein>
<feature type="domain" description="RNase H type-1" evidence="2">
    <location>
        <begin position="288"/>
        <end position="425"/>
    </location>
</feature>
<dbReference type="InterPro" id="IPR002156">
    <property type="entry name" value="RNaseH_domain"/>
</dbReference>
<dbReference type="PROSITE" id="PS50878">
    <property type="entry name" value="RT_POL"/>
    <property type="match status" value="1"/>
</dbReference>
<dbReference type="InterPro" id="IPR000477">
    <property type="entry name" value="RT_dom"/>
</dbReference>
<dbReference type="InterPro" id="IPR012337">
    <property type="entry name" value="RNaseH-like_sf"/>
</dbReference>
<organism evidence="3 4">
    <name type="scientific">Rhizophagus clarus</name>
    <dbReference type="NCBI Taxonomy" id="94130"/>
    <lineage>
        <taxon>Eukaryota</taxon>
        <taxon>Fungi</taxon>
        <taxon>Fungi incertae sedis</taxon>
        <taxon>Mucoromycota</taxon>
        <taxon>Glomeromycotina</taxon>
        <taxon>Glomeromycetes</taxon>
        <taxon>Glomerales</taxon>
        <taxon>Glomeraceae</taxon>
        <taxon>Rhizophagus</taxon>
    </lineage>
</organism>
<proteinExistence type="predicted"/>
<dbReference type="PROSITE" id="PS50879">
    <property type="entry name" value="RNASE_H_1"/>
    <property type="match status" value="1"/>
</dbReference>
<comment type="caution">
    <text evidence="3">The sequence shown here is derived from an EMBL/GenBank/DDBJ whole genome shotgun (WGS) entry which is preliminary data.</text>
</comment>
<gene>
    <name evidence="3" type="ORF">RclHR1_01220003</name>
</gene>
<dbReference type="Gene3D" id="3.30.420.10">
    <property type="entry name" value="Ribonuclease H-like superfamily/Ribonuclease H"/>
    <property type="match status" value="1"/>
</dbReference>
<name>A0A2Z6Q6F9_9GLOM</name>
<evidence type="ECO:0000259" key="1">
    <source>
        <dbReference type="PROSITE" id="PS50878"/>
    </source>
</evidence>
<evidence type="ECO:0000313" key="3">
    <source>
        <dbReference type="EMBL" id="GBB85707.1"/>
    </source>
</evidence>
<evidence type="ECO:0000313" key="4">
    <source>
        <dbReference type="Proteomes" id="UP000247702"/>
    </source>
</evidence>
<dbReference type="EMBL" id="BEXD01000247">
    <property type="protein sequence ID" value="GBB85707.1"/>
    <property type="molecule type" value="Genomic_DNA"/>
</dbReference>
<dbReference type="SUPFAM" id="SSF53098">
    <property type="entry name" value="Ribonuclease H-like"/>
    <property type="match status" value="1"/>
</dbReference>
<reference evidence="3 4" key="1">
    <citation type="submission" date="2017-11" db="EMBL/GenBank/DDBJ databases">
        <title>The genome of Rhizophagus clarus HR1 reveals common genetic basis of auxotrophy among arbuscular mycorrhizal fungi.</title>
        <authorList>
            <person name="Kobayashi Y."/>
        </authorList>
    </citation>
    <scope>NUCLEOTIDE SEQUENCE [LARGE SCALE GENOMIC DNA]</scope>
    <source>
        <strain evidence="3 4">HR1</strain>
    </source>
</reference>
<dbReference type="InterPro" id="IPR036397">
    <property type="entry name" value="RNaseH_sf"/>
</dbReference>
<dbReference type="Proteomes" id="UP000247702">
    <property type="component" value="Unassembled WGS sequence"/>
</dbReference>
<sequence>MDQSEVISSLLWVIYLDPLLTKLNDSNPAPYCLSSSSTAVHHLSHLTYMDDFTLIASSKHDLETLLSIAHEFYFLNNISANLAKYVLITTHPDGPPVVSSSSSSLSSSSSRHFWTISSSLSFYAALPFQLPFPRYLPAYIAKIASLPVFGRISHFMSFHPHVVVRHCVPVTDCYQTSSYLTLTPCNGCALNQLAPNNTERYCYSDLPICLLVAKKVSFAIIPFTSLNRSHSAPKLLGCSIGLLQDLYLPLFPIGVDCASIPTVLPEPSLDSFAELLEQVYTPKIGPDLVPIFEFYTDSSVKDYGSSSCHAGVSWVQVIPDKDLPISSYSANISLTSLTSLRMEIMAVISALISLLLNSHVIIHTDSQSIINFFFVGFSSLSSLRARDLNCQKHLLWLFISFLMDSQNLSLHLVKESSSALSPHMA</sequence>
<feature type="domain" description="Reverse transcriptase" evidence="1">
    <location>
        <begin position="1"/>
        <end position="119"/>
    </location>
</feature>